<keyword evidence="4" id="KW-1185">Reference proteome</keyword>
<evidence type="ECO:0000256" key="1">
    <source>
        <dbReference type="SAM" id="Coils"/>
    </source>
</evidence>
<gene>
    <name evidence="3" type="ORF">BV898_11677</name>
</gene>
<feature type="compositionally biased region" description="Basic and acidic residues" evidence="2">
    <location>
        <begin position="1"/>
        <end position="10"/>
    </location>
</feature>
<dbReference type="Proteomes" id="UP000192578">
    <property type="component" value="Unassembled WGS sequence"/>
</dbReference>
<dbReference type="OrthoDB" id="10690487at2759"/>
<protein>
    <submittedName>
        <fullName evidence="3">Uncharacterized protein</fullName>
    </submittedName>
</protein>
<dbReference type="EMBL" id="MTYJ01000110">
    <property type="protein sequence ID" value="OQV14102.1"/>
    <property type="molecule type" value="Genomic_DNA"/>
</dbReference>
<proteinExistence type="predicted"/>
<feature type="compositionally biased region" description="Polar residues" evidence="2">
    <location>
        <begin position="12"/>
        <end position="41"/>
    </location>
</feature>
<dbReference type="AlphaFoldDB" id="A0A1W0WFY7"/>
<evidence type="ECO:0000313" key="3">
    <source>
        <dbReference type="EMBL" id="OQV14102.1"/>
    </source>
</evidence>
<reference evidence="4" key="1">
    <citation type="submission" date="2017-01" db="EMBL/GenBank/DDBJ databases">
        <title>Comparative genomics of anhydrobiosis in the tardigrade Hypsibius dujardini.</title>
        <authorList>
            <person name="Yoshida Y."/>
            <person name="Koutsovoulos G."/>
            <person name="Laetsch D."/>
            <person name="Stevens L."/>
            <person name="Kumar S."/>
            <person name="Horikawa D."/>
            <person name="Ishino K."/>
            <person name="Komine S."/>
            <person name="Tomita M."/>
            <person name="Blaxter M."/>
            <person name="Arakawa K."/>
        </authorList>
    </citation>
    <scope>NUCLEOTIDE SEQUENCE [LARGE SCALE GENOMIC DNA]</scope>
    <source>
        <strain evidence="4">Z151</strain>
    </source>
</reference>
<sequence>MDDPNLEDKSTAIPSFSGESENQAPLQQQQPNFHPSDDASLSGQILRNDLVAANQPSVGTTLDNNFPEGFPTPIGMKEPVTGKARDDGRSSVALELSEETTTARLLPDLLGEERQSDIRDDLNAKLRKINTLIANAAEIQRKYETVADPASEKSMREMQDKLQAQKQSLERELLMVTRLQQMEGSGMRALQLRDFQTRKRCTGRPVSALSHRELLRNLMRVCLTLSACCAAV</sequence>
<evidence type="ECO:0000256" key="2">
    <source>
        <dbReference type="SAM" id="MobiDB-lite"/>
    </source>
</evidence>
<name>A0A1W0WFY7_HYPEX</name>
<feature type="coiled-coil region" evidence="1">
    <location>
        <begin position="122"/>
        <end position="179"/>
    </location>
</feature>
<feature type="region of interest" description="Disordered" evidence="2">
    <location>
        <begin position="1"/>
        <end position="41"/>
    </location>
</feature>
<comment type="caution">
    <text evidence="3">The sequence shown here is derived from an EMBL/GenBank/DDBJ whole genome shotgun (WGS) entry which is preliminary data.</text>
</comment>
<organism evidence="3 4">
    <name type="scientific">Hypsibius exemplaris</name>
    <name type="common">Freshwater tardigrade</name>
    <dbReference type="NCBI Taxonomy" id="2072580"/>
    <lineage>
        <taxon>Eukaryota</taxon>
        <taxon>Metazoa</taxon>
        <taxon>Ecdysozoa</taxon>
        <taxon>Tardigrada</taxon>
        <taxon>Eutardigrada</taxon>
        <taxon>Parachela</taxon>
        <taxon>Hypsibioidea</taxon>
        <taxon>Hypsibiidae</taxon>
        <taxon>Hypsibius</taxon>
    </lineage>
</organism>
<keyword evidence="1" id="KW-0175">Coiled coil</keyword>
<evidence type="ECO:0000313" key="4">
    <source>
        <dbReference type="Proteomes" id="UP000192578"/>
    </source>
</evidence>
<feature type="region of interest" description="Disordered" evidence="2">
    <location>
        <begin position="56"/>
        <end position="86"/>
    </location>
</feature>
<accession>A0A1W0WFY7</accession>